<keyword evidence="3" id="KW-1185">Reference proteome</keyword>
<feature type="region of interest" description="Disordered" evidence="1">
    <location>
        <begin position="59"/>
        <end position="78"/>
    </location>
</feature>
<organism evidence="2 3">
    <name type="scientific">Streptomyces racemochromogenes</name>
    <dbReference type="NCBI Taxonomy" id="67353"/>
    <lineage>
        <taxon>Bacteria</taxon>
        <taxon>Bacillati</taxon>
        <taxon>Actinomycetota</taxon>
        <taxon>Actinomycetes</taxon>
        <taxon>Kitasatosporales</taxon>
        <taxon>Streptomycetaceae</taxon>
        <taxon>Streptomyces</taxon>
    </lineage>
</organism>
<proteinExistence type="predicted"/>
<reference evidence="2 3" key="1">
    <citation type="submission" date="2024-03" db="EMBL/GenBank/DDBJ databases">
        <title>Whole genome sequencing of Streptomyces racemochromogenes, to identify antimicrobial biosynthetic gene clusters.</title>
        <authorList>
            <person name="Suryawanshi P."/>
            <person name="Krishnaraj P.U."/>
            <person name="Arun Y.P."/>
            <person name="Suryawanshi M.P."/>
            <person name="Rakshit O."/>
        </authorList>
    </citation>
    <scope>NUCLEOTIDE SEQUENCE [LARGE SCALE GENOMIC DNA]</scope>
    <source>
        <strain evidence="2 3">AUDT626</strain>
    </source>
</reference>
<dbReference type="Gene3D" id="3.40.50.1820">
    <property type="entry name" value="alpha/beta hydrolase"/>
    <property type="match status" value="1"/>
</dbReference>
<evidence type="ECO:0000313" key="3">
    <source>
        <dbReference type="Proteomes" id="UP001610631"/>
    </source>
</evidence>
<evidence type="ECO:0000313" key="2">
    <source>
        <dbReference type="EMBL" id="MFH7598758.1"/>
    </source>
</evidence>
<evidence type="ECO:0000256" key="1">
    <source>
        <dbReference type="SAM" id="MobiDB-lite"/>
    </source>
</evidence>
<sequence>MIALDQRGTGTSRSVRYRCRAIPRAGRDGGRGFALDADGTVASRRALCGGHGDDWTAVSCPTPPVRGTESDEPAAGHARHVAARRGAGARLVELTAGHVVHHDAPSRSAAEVDRFLSEPA</sequence>
<accession>A0ABW7PK25</accession>
<dbReference type="RefSeq" id="WP_395512434.1">
    <property type="nucleotide sequence ID" value="NZ_JBBDHD010000093.1"/>
</dbReference>
<name>A0ABW7PK25_9ACTN</name>
<gene>
    <name evidence="2" type="ORF">WDV06_27230</name>
</gene>
<dbReference type="Proteomes" id="UP001610631">
    <property type="component" value="Unassembled WGS sequence"/>
</dbReference>
<dbReference type="InterPro" id="IPR029058">
    <property type="entry name" value="AB_hydrolase_fold"/>
</dbReference>
<evidence type="ECO:0008006" key="4">
    <source>
        <dbReference type="Google" id="ProtNLM"/>
    </source>
</evidence>
<protein>
    <recommendedName>
        <fullName evidence="4">Alpha/beta hydrolase</fullName>
    </recommendedName>
</protein>
<comment type="caution">
    <text evidence="2">The sequence shown here is derived from an EMBL/GenBank/DDBJ whole genome shotgun (WGS) entry which is preliminary data.</text>
</comment>
<dbReference type="SUPFAM" id="SSF53474">
    <property type="entry name" value="alpha/beta-Hydrolases"/>
    <property type="match status" value="1"/>
</dbReference>
<dbReference type="EMBL" id="JBBDHD010000093">
    <property type="protein sequence ID" value="MFH7598758.1"/>
    <property type="molecule type" value="Genomic_DNA"/>
</dbReference>